<comment type="catalytic activity">
    <reaction evidence="1">
        <text>Hydrolysis of terminal non-reducing N-acetyl-D-hexosamine residues in N-acetyl-beta-D-hexosaminides.</text>
        <dbReference type="EC" id="3.2.1.52"/>
    </reaction>
</comment>
<dbReference type="Gene3D" id="3.30.379.10">
    <property type="entry name" value="Chitobiase/beta-hexosaminidase domain 2-like"/>
    <property type="match status" value="1"/>
</dbReference>
<dbReference type="GO" id="GO:0030203">
    <property type="term" value="P:glycosaminoglycan metabolic process"/>
    <property type="evidence" value="ECO:0007669"/>
    <property type="project" value="TreeGrafter"/>
</dbReference>
<evidence type="ECO:0000259" key="8">
    <source>
        <dbReference type="Pfam" id="PF00728"/>
    </source>
</evidence>
<feature type="domain" description="F5/8 type C" evidence="9">
    <location>
        <begin position="651"/>
        <end position="751"/>
    </location>
</feature>
<comment type="similarity">
    <text evidence="2">Belongs to the glycosyl hydrolase 20 family.</text>
</comment>
<evidence type="ECO:0000256" key="5">
    <source>
        <dbReference type="ARBA" id="ARBA00023295"/>
    </source>
</evidence>
<dbReference type="CDD" id="cd06563">
    <property type="entry name" value="GH20_chitobiase-like"/>
    <property type="match status" value="1"/>
</dbReference>
<feature type="signal peptide" evidence="7">
    <location>
        <begin position="1"/>
        <end position="21"/>
    </location>
</feature>
<dbReference type="InterPro" id="IPR025705">
    <property type="entry name" value="Beta_hexosaminidase_sua/sub"/>
</dbReference>
<dbReference type="Pfam" id="PF02838">
    <property type="entry name" value="Glyco_hydro_20b"/>
    <property type="match status" value="1"/>
</dbReference>
<accession>A0A653ACV2</accession>
<evidence type="ECO:0000313" key="11">
    <source>
        <dbReference type="EMBL" id="VBB45804.1"/>
    </source>
</evidence>
<dbReference type="EMBL" id="UPXZ01000025">
    <property type="protein sequence ID" value="VBB45804.1"/>
    <property type="molecule type" value="Genomic_DNA"/>
</dbReference>
<evidence type="ECO:0000259" key="9">
    <source>
        <dbReference type="Pfam" id="PF00754"/>
    </source>
</evidence>
<dbReference type="PANTHER" id="PTHR22600:SF57">
    <property type="entry name" value="BETA-N-ACETYLHEXOSAMINIDASE"/>
    <property type="match status" value="1"/>
</dbReference>
<proteinExistence type="inferred from homology"/>
<keyword evidence="7" id="KW-0732">Signal</keyword>
<dbReference type="GO" id="GO:0016020">
    <property type="term" value="C:membrane"/>
    <property type="evidence" value="ECO:0007669"/>
    <property type="project" value="TreeGrafter"/>
</dbReference>
<keyword evidence="4" id="KW-0378">Hydrolase</keyword>
<reference evidence="11" key="1">
    <citation type="submission" date="2018-07" db="EMBL/GenBank/DDBJ databases">
        <authorList>
            <consortium name="Genoscope - CEA"/>
            <person name="William W."/>
        </authorList>
    </citation>
    <scope>NUCLEOTIDE SEQUENCE</scope>
    <source>
        <strain evidence="11">IK1</strain>
    </source>
</reference>
<evidence type="ECO:0000256" key="4">
    <source>
        <dbReference type="ARBA" id="ARBA00022801"/>
    </source>
</evidence>
<dbReference type="Pfam" id="PF13287">
    <property type="entry name" value="Fn3_assoc"/>
    <property type="match status" value="1"/>
</dbReference>
<evidence type="ECO:0000256" key="2">
    <source>
        <dbReference type="ARBA" id="ARBA00006285"/>
    </source>
</evidence>
<evidence type="ECO:0000259" key="10">
    <source>
        <dbReference type="Pfam" id="PF02838"/>
    </source>
</evidence>
<dbReference type="PRINTS" id="PR00738">
    <property type="entry name" value="GLHYDRLASE20"/>
</dbReference>
<protein>
    <recommendedName>
        <fullName evidence="3">beta-N-acetylhexosaminidase</fullName>
        <ecNumber evidence="3">3.2.1.52</ecNumber>
    </recommendedName>
</protein>
<dbReference type="SUPFAM" id="SSF55545">
    <property type="entry name" value="beta-N-acetylhexosaminidase-like domain"/>
    <property type="match status" value="1"/>
</dbReference>
<dbReference type="InterPro" id="IPR026876">
    <property type="entry name" value="Fn3_assoc_repeat"/>
</dbReference>
<dbReference type="SUPFAM" id="SSF49785">
    <property type="entry name" value="Galactose-binding domain-like"/>
    <property type="match status" value="1"/>
</dbReference>
<evidence type="ECO:0000256" key="3">
    <source>
        <dbReference type="ARBA" id="ARBA00012663"/>
    </source>
</evidence>
<dbReference type="Gene3D" id="3.20.20.80">
    <property type="entry name" value="Glycosidases"/>
    <property type="match status" value="1"/>
</dbReference>
<evidence type="ECO:0000256" key="1">
    <source>
        <dbReference type="ARBA" id="ARBA00001231"/>
    </source>
</evidence>
<keyword evidence="5" id="KW-0326">Glycosidase</keyword>
<dbReference type="Pfam" id="PF00754">
    <property type="entry name" value="F5_F8_type_C"/>
    <property type="match status" value="1"/>
</dbReference>
<organism evidence="11">
    <name type="scientific">uncultured Paludibacter sp</name>
    <dbReference type="NCBI Taxonomy" id="497635"/>
    <lineage>
        <taxon>Bacteria</taxon>
        <taxon>Pseudomonadati</taxon>
        <taxon>Bacteroidota</taxon>
        <taxon>Bacteroidia</taxon>
        <taxon>Bacteroidales</taxon>
        <taxon>Paludibacteraceae</taxon>
        <taxon>Paludibacter</taxon>
        <taxon>environmental samples</taxon>
    </lineage>
</organism>
<dbReference type="EC" id="3.2.1.52" evidence="3"/>
<dbReference type="InterPro" id="IPR029018">
    <property type="entry name" value="Hex-like_dom2"/>
</dbReference>
<dbReference type="PANTHER" id="PTHR22600">
    <property type="entry name" value="BETA-HEXOSAMINIDASE"/>
    <property type="match status" value="1"/>
</dbReference>
<dbReference type="GO" id="GO:0004563">
    <property type="term" value="F:beta-N-acetylhexosaminidase activity"/>
    <property type="evidence" value="ECO:0007669"/>
    <property type="project" value="UniProtKB-EC"/>
</dbReference>
<name>A0A653ACV2_9BACT</name>
<dbReference type="GO" id="GO:0005975">
    <property type="term" value="P:carbohydrate metabolic process"/>
    <property type="evidence" value="ECO:0007669"/>
    <property type="project" value="InterPro"/>
</dbReference>
<dbReference type="InterPro" id="IPR017853">
    <property type="entry name" value="GH"/>
</dbReference>
<evidence type="ECO:0000256" key="7">
    <source>
        <dbReference type="SAM" id="SignalP"/>
    </source>
</evidence>
<sequence>MKKTFLFLMIFGLFSVTSIIASSNNFEVVPLPNQIKVLKGSGFTLNENTKIVFSKGNEKMQKNASFLQDYLFQLTGKKLTTTSGGTIKNAIVLKLGKLKTNNAEAYQIVVSKDNIIISGNTEAGIFYGIQTLRKATPADGSDAIYTSVKIEDEPRFGYRGVHLDVARHFFSADFVKKYIDILALHNVNTFHWHLTDDQGWRIEIKKYPKLTEIGSMRKETVIGKNTGAYDETPHGGFYTQDEIHDIVKYAQDRFITIIPEIDLPGHMLAALASYPYLGCTGGPYQVATKWGIFEDVLCPGKETTFQFVEDVLSEVCDLFPSKYIHIGGDECPKTRWKSCPNCQQKIQELGLKDDAKHAKEFYLQSYVTERVENFLNSKGKSIIGWDEIMEGKLAPNATVMSWRGESGGIEAAQMKHDVIMTPNTYLYFDYYQTDDLTNEPLGIGGFLPVETVYNYEPIPSKLKPEEKKYILGAQANVWTEYIPTSNRVEYMLLPRLAALCEVQWTQPEKKNYNDFLKRAISLFRQYDVYGYTYARHLFDVQTTLTPNLTDKKLEVTFSTIDNAPIYYTLDDSEPTVNSSLYSETLKLDKSAILKAKVIRENGKDSRVYTENICFNKATLKPIRLLTNPYSNYTFEGAGMLNNGISSKDDNFRNKRWMGFQGTNLEAIIDLEQPSEISKATVRTCVYTAAWLMDAKSFKIAISDDGKNFTEVAGLEVNVNDHSENWRGVSTHTVTFKPCITRFVKIVVSPENELPKWQGSKGKPYVFVDEISIE</sequence>
<dbReference type="SUPFAM" id="SSF51445">
    <property type="entry name" value="(Trans)glycosidases"/>
    <property type="match status" value="1"/>
</dbReference>
<gene>
    <name evidence="11" type="ORF">TRIP_D310199</name>
</gene>
<feature type="chain" id="PRO_5024831985" description="beta-N-acetylhexosaminidase" evidence="7">
    <location>
        <begin position="22"/>
        <end position="773"/>
    </location>
</feature>
<feature type="domain" description="Glycoside hydrolase family 20 catalytic" evidence="8">
    <location>
        <begin position="156"/>
        <end position="506"/>
    </location>
</feature>
<feature type="active site" description="Proton donor" evidence="6">
    <location>
        <position position="330"/>
    </location>
</feature>
<dbReference type="InterPro" id="IPR015883">
    <property type="entry name" value="Glyco_hydro_20_cat"/>
</dbReference>
<dbReference type="Gene3D" id="2.60.120.260">
    <property type="entry name" value="Galactose-binding domain-like"/>
    <property type="match status" value="1"/>
</dbReference>
<feature type="domain" description="Beta-hexosaminidase bacterial type N-terminal" evidence="10">
    <location>
        <begin position="27"/>
        <end position="152"/>
    </location>
</feature>
<dbReference type="InterPro" id="IPR000421">
    <property type="entry name" value="FA58C"/>
</dbReference>
<dbReference type="InterPro" id="IPR015882">
    <property type="entry name" value="HEX_bac_N"/>
</dbReference>
<evidence type="ECO:0000256" key="6">
    <source>
        <dbReference type="PIRSR" id="PIRSR625705-1"/>
    </source>
</evidence>
<dbReference type="Pfam" id="PF00728">
    <property type="entry name" value="Glyco_hydro_20"/>
    <property type="match status" value="1"/>
</dbReference>
<dbReference type="AlphaFoldDB" id="A0A653ACV2"/>
<dbReference type="InterPro" id="IPR008979">
    <property type="entry name" value="Galactose-bd-like_sf"/>
</dbReference>